<dbReference type="Proteomes" id="UP000887579">
    <property type="component" value="Unplaced"/>
</dbReference>
<protein>
    <submittedName>
        <fullName evidence="2">Uncharacterized protein</fullName>
    </submittedName>
</protein>
<name>A0AC34FBZ9_9BILA</name>
<evidence type="ECO:0000313" key="2">
    <source>
        <dbReference type="WBParaSite" id="ES5_v2.g14675.t1"/>
    </source>
</evidence>
<reference evidence="2" key="1">
    <citation type="submission" date="2022-11" db="UniProtKB">
        <authorList>
            <consortium name="WormBaseParasite"/>
        </authorList>
    </citation>
    <scope>IDENTIFICATION</scope>
</reference>
<accession>A0AC34FBZ9</accession>
<evidence type="ECO:0000313" key="1">
    <source>
        <dbReference type="Proteomes" id="UP000887579"/>
    </source>
</evidence>
<sequence length="320" mass="37174">MADSLLENYNPLYDVHLRQYFALPHMQKHLRRMGLLDSNGVPVSQNGNVESELYARHHAMMDMMLRNRERVLMQLADLQKKYDAAEKVEIYRRVRSGVTDAEEFRRNHLSRSLSRPRRSATQPVKTSGRRRHSSNSFEDTEVIKRIENTYEQPQTPQANIKNTYDRLSANTFKYQFLHKLDDTTLINYKDSLQKQLQKLKRFRDISFGPHNVARHQTSQPASWFFRRRSLPSLSNSAPQNSLHSPIRSLKAAKDAHEKSSNGTAVSTADENRRRQGKSQSPRRHLQNDRPRQPRRTASPTKRAATTHAGTRLPPINNKET</sequence>
<organism evidence="1 2">
    <name type="scientific">Panagrolaimus sp. ES5</name>
    <dbReference type="NCBI Taxonomy" id="591445"/>
    <lineage>
        <taxon>Eukaryota</taxon>
        <taxon>Metazoa</taxon>
        <taxon>Ecdysozoa</taxon>
        <taxon>Nematoda</taxon>
        <taxon>Chromadorea</taxon>
        <taxon>Rhabditida</taxon>
        <taxon>Tylenchina</taxon>
        <taxon>Panagrolaimomorpha</taxon>
        <taxon>Panagrolaimoidea</taxon>
        <taxon>Panagrolaimidae</taxon>
        <taxon>Panagrolaimus</taxon>
    </lineage>
</organism>
<proteinExistence type="predicted"/>
<dbReference type="WBParaSite" id="ES5_v2.g14675.t1">
    <property type="protein sequence ID" value="ES5_v2.g14675.t1"/>
    <property type="gene ID" value="ES5_v2.g14675"/>
</dbReference>